<proteinExistence type="inferred from homology"/>
<evidence type="ECO:0000256" key="10">
    <source>
        <dbReference type="ARBA" id="ARBA00048475"/>
    </source>
</evidence>
<evidence type="ECO:0000256" key="2">
    <source>
        <dbReference type="ARBA" id="ARBA00010190"/>
    </source>
</evidence>
<comment type="similarity">
    <text evidence="2 11">Belongs to the SAICAR synthetase family.</text>
</comment>
<dbReference type="PROSITE" id="PS01058">
    <property type="entry name" value="SAICAR_SYNTHETASE_2"/>
    <property type="match status" value="1"/>
</dbReference>
<evidence type="ECO:0000256" key="5">
    <source>
        <dbReference type="ARBA" id="ARBA00022598"/>
    </source>
</evidence>
<evidence type="ECO:0000256" key="6">
    <source>
        <dbReference type="ARBA" id="ARBA00022741"/>
    </source>
</evidence>
<dbReference type="PANTHER" id="PTHR43700">
    <property type="entry name" value="PHOSPHORIBOSYLAMINOIMIDAZOLE-SUCCINOCARBOXAMIDE SYNTHASE"/>
    <property type="match status" value="1"/>
</dbReference>
<sequence length="294" mass="33036">MLINDTSFIELPVFIKGKVRNVYDLGDKLLVVVTDRISAFDVVFPNLIPNKGRVLNSISEFWFDYTSDVVANHVITTDVSLYPEGLSRFKEELSGRSMLVKKVKMAEAECIVRGYLEGSGLKDYQKTGSICGIKLPAGLKQGQKLPEPIFTPSTKALEGHDENVSFDELTNRIGSELACKLKDVSIALYNKASSYAESKGLILADTKFEFGILDGELIAADEMFTPDSSRFWDASEYEMGRAQKSFDKQFVREYLEKVKWDKKPPAPELPADVIEKTEAKYIEAYERITGKKLQ</sequence>
<evidence type="ECO:0000313" key="14">
    <source>
        <dbReference type="Proteomes" id="UP000253034"/>
    </source>
</evidence>
<dbReference type="SUPFAM" id="SSF56104">
    <property type="entry name" value="SAICAR synthase-like"/>
    <property type="match status" value="1"/>
</dbReference>
<name>A0A369AIH8_9FIRM</name>
<dbReference type="GO" id="GO:0005737">
    <property type="term" value="C:cytoplasm"/>
    <property type="evidence" value="ECO:0007669"/>
    <property type="project" value="TreeGrafter"/>
</dbReference>
<dbReference type="InterPro" id="IPR018236">
    <property type="entry name" value="SAICAR_synthetase_CS"/>
</dbReference>
<dbReference type="GO" id="GO:0006189">
    <property type="term" value="P:'de novo' IMP biosynthetic process"/>
    <property type="evidence" value="ECO:0007669"/>
    <property type="project" value="UniProtKB-UniRule"/>
</dbReference>
<evidence type="ECO:0000313" key="13">
    <source>
        <dbReference type="EMBL" id="RCX08915.1"/>
    </source>
</evidence>
<feature type="domain" description="SAICAR synthetase/ADE2 N-terminal" evidence="12">
    <location>
        <begin position="15"/>
        <end position="264"/>
    </location>
</feature>
<keyword evidence="8 11" id="KW-0067">ATP-binding</keyword>
<dbReference type="Gene3D" id="3.30.200.20">
    <property type="entry name" value="Phosphorylase Kinase, domain 1"/>
    <property type="match status" value="1"/>
</dbReference>
<dbReference type="OrthoDB" id="9801549at2"/>
<dbReference type="InterPro" id="IPR028923">
    <property type="entry name" value="SAICAR_synt/ADE2_N"/>
</dbReference>
<evidence type="ECO:0000256" key="8">
    <source>
        <dbReference type="ARBA" id="ARBA00022840"/>
    </source>
</evidence>
<accession>A0A369AIH8</accession>
<comment type="pathway">
    <text evidence="1 11">Purine metabolism; IMP biosynthesis via de novo pathway; 5-amino-1-(5-phospho-D-ribosyl)imidazole-4-carboxamide from 5-amino-1-(5-phospho-D-ribosyl)imidazole-4-carboxylate: step 1/2.</text>
</comment>
<dbReference type="EMBL" id="QPJT01000040">
    <property type="protein sequence ID" value="RCX08915.1"/>
    <property type="molecule type" value="Genomic_DNA"/>
</dbReference>
<dbReference type="CDD" id="cd01414">
    <property type="entry name" value="SAICAR_synt_Sc"/>
    <property type="match status" value="1"/>
</dbReference>
<dbReference type="GO" id="GO:0005524">
    <property type="term" value="F:ATP binding"/>
    <property type="evidence" value="ECO:0007669"/>
    <property type="project" value="UniProtKB-KW"/>
</dbReference>
<comment type="caution">
    <text evidence="13">The sequence shown here is derived from an EMBL/GenBank/DDBJ whole genome shotgun (WGS) entry which is preliminary data.</text>
</comment>
<dbReference type="Pfam" id="PF01259">
    <property type="entry name" value="SAICAR_synt"/>
    <property type="match status" value="1"/>
</dbReference>
<organism evidence="13 14">
    <name type="scientific">Anaerobacterium chartisolvens</name>
    <dbReference type="NCBI Taxonomy" id="1297424"/>
    <lineage>
        <taxon>Bacteria</taxon>
        <taxon>Bacillati</taxon>
        <taxon>Bacillota</taxon>
        <taxon>Clostridia</taxon>
        <taxon>Eubacteriales</taxon>
        <taxon>Oscillospiraceae</taxon>
        <taxon>Anaerobacterium</taxon>
    </lineage>
</organism>
<dbReference type="NCBIfam" id="NF010568">
    <property type="entry name" value="PRK13961.1"/>
    <property type="match status" value="1"/>
</dbReference>
<keyword evidence="6 11" id="KW-0547">Nucleotide-binding</keyword>
<keyword evidence="7 11" id="KW-0658">Purine biosynthesis</keyword>
<evidence type="ECO:0000256" key="3">
    <source>
        <dbReference type="ARBA" id="ARBA00012217"/>
    </source>
</evidence>
<evidence type="ECO:0000259" key="12">
    <source>
        <dbReference type="Pfam" id="PF01259"/>
    </source>
</evidence>
<dbReference type="AlphaFoldDB" id="A0A369AIH8"/>
<dbReference type="GO" id="GO:0004639">
    <property type="term" value="F:phosphoribosylaminoimidazolesuccinocarboxamide synthase activity"/>
    <property type="evidence" value="ECO:0007669"/>
    <property type="project" value="UniProtKB-UniRule"/>
</dbReference>
<dbReference type="PANTHER" id="PTHR43700:SF1">
    <property type="entry name" value="PHOSPHORIBOSYLAMINOIMIDAZOLE-SUCCINOCARBOXAMIDE SYNTHASE"/>
    <property type="match status" value="1"/>
</dbReference>
<dbReference type="RefSeq" id="WP_114300117.1">
    <property type="nucleotide sequence ID" value="NZ_QPJT01000040.1"/>
</dbReference>
<comment type="catalytic activity">
    <reaction evidence="10 11">
        <text>5-amino-1-(5-phospho-D-ribosyl)imidazole-4-carboxylate + L-aspartate + ATP = (2S)-2-[5-amino-1-(5-phospho-beta-D-ribosyl)imidazole-4-carboxamido]succinate + ADP + phosphate + 2 H(+)</text>
        <dbReference type="Rhea" id="RHEA:22628"/>
        <dbReference type="ChEBI" id="CHEBI:15378"/>
        <dbReference type="ChEBI" id="CHEBI:29991"/>
        <dbReference type="ChEBI" id="CHEBI:30616"/>
        <dbReference type="ChEBI" id="CHEBI:43474"/>
        <dbReference type="ChEBI" id="CHEBI:58443"/>
        <dbReference type="ChEBI" id="CHEBI:77657"/>
        <dbReference type="ChEBI" id="CHEBI:456216"/>
        <dbReference type="EC" id="6.3.2.6"/>
    </reaction>
</comment>
<dbReference type="InterPro" id="IPR001636">
    <property type="entry name" value="SAICAR_synth"/>
</dbReference>
<dbReference type="HAMAP" id="MF_00137">
    <property type="entry name" value="SAICAR_synth"/>
    <property type="match status" value="1"/>
</dbReference>
<keyword evidence="5 11" id="KW-0436">Ligase</keyword>
<evidence type="ECO:0000256" key="9">
    <source>
        <dbReference type="ARBA" id="ARBA00030409"/>
    </source>
</evidence>
<evidence type="ECO:0000256" key="1">
    <source>
        <dbReference type="ARBA" id="ARBA00004672"/>
    </source>
</evidence>
<gene>
    <name evidence="11" type="primary">purC</name>
    <name evidence="13" type="ORF">DFR58_14026</name>
</gene>
<keyword evidence="14" id="KW-1185">Reference proteome</keyword>
<evidence type="ECO:0000256" key="7">
    <source>
        <dbReference type="ARBA" id="ARBA00022755"/>
    </source>
</evidence>
<reference evidence="13 14" key="1">
    <citation type="submission" date="2018-07" db="EMBL/GenBank/DDBJ databases">
        <title>Genomic Encyclopedia of Type Strains, Phase IV (KMG-IV): sequencing the most valuable type-strain genomes for metagenomic binning, comparative biology and taxonomic classification.</title>
        <authorList>
            <person name="Goeker M."/>
        </authorList>
    </citation>
    <scope>NUCLEOTIDE SEQUENCE [LARGE SCALE GENOMIC DNA]</scope>
    <source>
        <strain evidence="13 14">DSM 27016</strain>
    </source>
</reference>
<dbReference type="Gene3D" id="3.30.470.20">
    <property type="entry name" value="ATP-grasp fold, B domain"/>
    <property type="match status" value="1"/>
</dbReference>
<dbReference type="FunFam" id="3.30.470.20:FF:000015">
    <property type="entry name" value="Phosphoribosylaminoimidazole-succinocarboxamide synthase"/>
    <property type="match status" value="1"/>
</dbReference>
<dbReference type="NCBIfam" id="TIGR00081">
    <property type="entry name" value="purC"/>
    <property type="match status" value="1"/>
</dbReference>
<dbReference type="UniPathway" id="UPA00074">
    <property type="reaction ID" value="UER00131"/>
</dbReference>
<evidence type="ECO:0000256" key="11">
    <source>
        <dbReference type="HAMAP-Rule" id="MF_00137"/>
    </source>
</evidence>
<dbReference type="Proteomes" id="UP000253034">
    <property type="component" value="Unassembled WGS sequence"/>
</dbReference>
<evidence type="ECO:0000256" key="4">
    <source>
        <dbReference type="ARBA" id="ARBA00016460"/>
    </source>
</evidence>
<protein>
    <recommendedName>
        <fullName evidence="4 11">Phosphoribosylaminoimidazole-succinocarboxamide synthase</fullName>
        <ecNumber evidence="3 11">6.3.2.6</ecNumber>
    </recommendedName>
    <alternativeName>
        <fullName evidence="9 11">SAICAR synthetase</fullName>
    </alternativeName>
</protein>
<dbReference type="EC" id="6.3.2.6" evidence="3 11"/>